<keyword evidence="1" id="KW-0687">Ribonucleoprotein</keyword>
<dbReference type="GO" id="GO:0005840">
    <property type="term" value="C:ribosome"/>
    <property type="evidence" value="ECO:0007669"/>
    <property type="project" value="UniProtKB-KW"/>
</dbReference>
<evidence type="ECO:0000313" key="2">
    <source>
        <dbReference type="Proteomes" id="UP001140949"/>
    </source>
</evidence>
<comment type="caution">
    <text evidence="1">The sequence shown here is derived from an EMBL/GenBank/DDBJ whole genome shotgun (WGS) entry which is preliminary data.</text>
</comment>
<dbReference type="AlphaFoldDB" id="A0AAX6I9U8"/>
<protein>
    <submittedName>
        <fullName evidence="1">Ribosomal protein S14 (Chloroplast)</fullName>
    </submittedName>
</protein>
<reference evidence="1" key="2">
    <citation type="submission" date="2023-04" db="EMBL/GenBank/DDBJ databases">
        <authorList>
            <person name="Bruccoleri R.E."/>
            <person name="Oakeley E.J."/>
            <person name="Faust A.-M."/>
            <person name="Dessus-Babus S."/>
            <person name="Altorfer M."/>
            <person name="Burckhardt D."/>
            <person name="Oertli M."/>
            <person name="Naumann U."/>
            <person name="Petersen F."/>
            <person name="Wong J."/>
        </authorList>
    </citation>
    <scope>NUCLEOTIDE SEQUENCE</scope>
    <source>
        <strain evidence="1">GSM-AAB239-AS_SAM_17_03QT</strain>
        <tissue evidence="1">Leaf</tissue>
    </source>
</reference>
<name>A0AAX6I9U8_IRIPA</name>
<reference evidence="1" key="1">
    <citation type="journal article" date="2023" name="GigaByte">
        <title>Genome assembly of the bearded iris, Iris pallida Lam.</title>
        <authorList>
            <person name="Bruccoleri R.E."/>
            <person name="Oakeley E.J."/>
            <person name="Faust A.M.E."/>
            <person name="Altorfer M."/>
            <person name="Dessus-Babus S."/>
            <person name="Burckhardt D."/>
            <person name="Oertli M."/>
            <person name="Naumann U."/>
            <person name="Petersen F."/>
            <person name="Wong J."/>
        </authorList>
    </citation>
    <scope>NUCLEOTIDE SEQUENCE</scope>
    <source>
        <strain evidence="1">GSM-AAB239-AS_SAM_17_03QT</strain>
    </source>
</reference>
<sequence>MSYMCGHMCTYQERRKGGYGRMVKFLLAKEKMRVRFPLSARGEVK</sequence>
<keyword evidence="1" id="KW-0689">Ribosomal protein</keyword>
<dbReference type="EMBL" id="JANAVB010003307">
    <property type="protein sequence ID" value="KAJ6850032.1"/>
    <property type="molecule type" value="Genomic_DNA"/>
</dbReference>
<keyword evidence="2" id="KW-1185">Reference proteome</keyword>
<gene>
    <name evidence="1" type="ORF">M6B38_269230</name>
</gene>
<accession>A0AAX6I9U8</accession>
<evidence type="ECO:0000313" key="1">
    <source>
        <dbReference type="EMBL" id="KAJ6850032.1"/>
    </source>
</evidence>
<proteinExistence type="predicted"/>
<organism evidence="1 2">
    <name type="scientific">Iris pallida</name>
    <name type="common">Sweet iris</name>
    <dbReference type="NCBI Taxonomy" id="29817"/>
    <lineage>
        <taxon>Eukaryota</taxon>
        <taxon>Viridiplantae</taxon>
        <taxon>Streptophyta</taxon>
        <taxon>Embryophyta</taxon>
        <taxon>Tracheophyta</taxon>
        <taxon>Spermatophyta</taxon>
        <taxon>Magnoliopsida</taxon>
        <taxon>Liliopsida</taxon>
        <taxon>Asparagales</taxon>
        <taxon>Iridaceae</taxon>
        <taxon>Iridoideae</taxon>
        <taxon>Irideae</taxon>
        <taxon>Iris</taxon>
    </lineage>
</organism>
<dbReference type="Proteomes" id="UP001140949">
    <property type="component" value="Unassembled WGS sequence"/>
</dbReference>